<evidence type="ECO:0000313" key="3">
    <source>
        <dbReference type="Proteomes" id="UP001195769"/>
    </source>
</evidence>
<dbReference type="InterPro" id="IPR050091">
    <property type="entry name" value="PKS_NRPS_Biosynth_Enz"/>
</dbReference>
<dbReference type="PANTHER" id="PTHR43775:SF29">
    <property type="entry name" value="ASPERFURANONE POLYKETIDE SYNTHASE AFOG-RELATED"/>
    <property type="match status" value="1"/>
</dbReference>
<gene>
    <name evidence="2" type="ORF">F5891DRAFT_948006</name>
</gene>
<evidence type="ECO:0000259" key="1">
    <source>
        <dbReference type="PROSITE" id="PS52004"/>
    </source>
</evidence>
<evidence type="ECO:0000313" key="2">
    <source>
        <dbReference type="EMBL" id="KAG1903016.1"/>
    </source>
</evidence>
<dbReference type="AlphaFoldDB" id="A0AAD4EBQ1"/>
<name>A0AAD4EBQ1_9AGAM</name>
<keyword evidence="3" id="KW-1185">Reference proteome</keyword>
<accession>A0AAD4EBQ1</accession>
<dbReference type="InterPro" id="IPR020841">
    <property type="entry name" value="PKS_Beta-ketoAc_synthase_dom"/>
</dbReference>
<dbReference type="InterPro" id="IPR032821">
    <property type="entry name" value="PKS_assoc"/>
</dbReference>
<dbReference type="Pfam" id="PF02801">
    <property type="entry name" value="Ketoacyl-synt_C"/>
    <property type="match status" value="1"/>
</dbReference>
<dbReference type="GO" id="GO:0044550">
    <property type="term" value="P:secondary metabolite biosynthetic process"/>
    <property type="evidence" value="ECO:0007669"/>
    <property type="project" value="TreeGrafter"/>
</dbReference>
<dbReference type="Pfam" id="PF16197">
    <property type="entry name" value="KAsynt_C_assoc"/>
    <property type="match status" value="1"/>
</dbReference>
<dbReference type="RefSeq" id="XP_041228591.1">
    <property type="nucleotide sequence ID" value="XM_041374779.1"/>
</dbReference>
<organism evidence="2 3">
    <name type="scientific">Suillus fuscotomentosus</name>
    <dbReference type="NCBI Taxonomy" id="1912939"/>
    <lineage>
        <taxon>Eukaryota</taxon>
        <taxon>Fungi</taxon>
        <taxon>Dikarya</taxon>
        <taxon>Basidiomycota</taxon>
        <taxon>Agaricomycotina</taxon>
        <taxon>Agaricomycetes</taxon>
        <taxon>Agaricomycetidae</taxon>
        <taxon>Boletales</taxon>
        <taxon>Suillineae</taxon>
        <taxon>Suillaceae</taxon>
        <taxon>Suillus</taxon>
    </lineage>
</organism>
<dbReference type="EMBL" id="JABBWK010000014">
    <property type="protein sequence ID" value="KAG1903016.1"/>
    <property type="molecule type" value="Genomic_DNA"/>
</dbReference>
<protein>
    <submittedName>
        <fullName evidence="2">Thiolase-like protein</fullName>
    </submittedName>
</protein>
<dbReference type="InterPro" id="IPR016039">
    <property type="entry name" value="Thiolase-like"/>
</dbReference>
<reference evidence="2" key="1">
    <citation type="journal article" date="2020" name="New Phytol.">
        <title>Comparative genomics reveals dynamic genome evolution in host specialist ectomycorrhizal fungi.</title>
        <authorList>
            <person name="Lofgren L.A."/>
            <person name="Nguyen N.H."/>
            <person name="Vilgalys R."/>
            <person name="Ruytinx J."/>
            <person name="Liao H.L."/>
            <person name="Branco S."/>
            <person name="Kuo A."/>
            <person name="LaButti K."/>
            <person name="Lipzen A."/>
            <person name="Andreopoulos W."/>
            <person name="Pangilinan J."/>
            <person name="Riley R."/>
            <person name="Hundley H."/>
            <person name="Na H."/>
            <person name="Barry K."/>
            <person name="Grigoriev I.V."/>
            <person name="Stajich J.E."/>
            <person name="Kennedy P.G."/>
        </authorList>
    </citation>
    <scope>NUCLEOTIDE SEQUENCE</scope>
    <source>
        <strain evidence="2">FC203</strain>
    </source>
</reference>
<sequence>MTLGTAIGDPTEANWVGESFLKNDNKELYIGSVKGNIGHLEITAFLASLCKVCSMFQSGIIPPNVNLLKPNPAIHWEDCHLRVTLSPTSLPCQSTTGRSLISLASSGIGGANGHCVVEGPPTADPVAPFWRLDAIQASCLLVAGGLSPRSTTAVGESIRAIDSEKLPSVAAAFGRRSRSMPWRSYAVT</sequence>
<feature type="domain" description="Ketosynthase family 3 (KS3)" evidence="1">
    <location>
        <begin position="1"/>
        <end position="119"/>
    </location>
</feature>
<dbReference type="GO" id="GO:0004312">
    <property type="term" value="F:fatty acid synthase activity"/>
    <property type="evidence" value="ECO:0007669"/>
    <property type="project" value="TreeGrafter"/>
</dbReference>
<dbReference type="InterPro" id="IPR014031">
    <property type="entry name" value="Ketoacyl_synth_C"/>
</dbReference>
<dbReference type="SUPFAM" id="SSF53901">
    <property type="entry name" value="Thiolase-like"/>
    <property type="match status" value="1"/>
</dbReference>
<dbReference type="PROSITE" id="PS52004">
    <property type="entry name" value="KS3_2"/>
    <property type="match status" value="1"/>
</dbReference>
<comment type="caution">
    <text evidence="2">The sequence shown here is derived from an EMBL/GenBank/DDBJ whole genome shotgun (WGS) entry which is preliminary data.</text>
</comment>
<proteinExistence type="predicted"/>
<dbReference type="GeneID" id="64669077"/>
<dbReference type="Proteomes" id="UP001195769">
    <property type="component" value="Unassembled WGS sequence"/>
</dbReference>
<dbReference type="Gene3D" id="3.40.47.10">
    <property type="match status" value="1"/>
</dbReference>
<dbReference type="GO" id="GO:0006633">
    <property type="term" value="P:fatty acid biosynthetic process"/>
    <property type="evidence" value="ECO:0007669"/>
    <property type="project" value="TreeGrafter"/>
</dbReference>
<dbReference type="PANTHER" id="PTHR43775">
    <property type="entry name" value="FATTY ACID SYNTHASE"/>
    <property type="match status" value="1"/>
</dbReference>